<proteinExistence type="predicted"/>
<comment type="caution">
    <text evidence="1">The sequence shown here is derived from an EMBL/GenBank/DDBJ whole genome shotgun (WGS) entry which is preliminary data.</text>
</comment>
<evidence type="ECO:0000313" key="1">
    <source>
        <dbReference type="EMBL" id="KAI3943702.1"/>
    </source>
</evidence>
<dbReference type="Proteomes" id="UP001202328">
    <property type="component" value="Unassembled WGS sequence"/>
</dbReference>
<dbReference type="SUPFAM" id="SSF81631">
    <property type="entry name" value="PAP/OAS1 substrate-binding domain"/>
    <property type="match status" value="1"/>
</dbReference>
<gene>
    <name evidence="1" type="ORF">MKW98_004207</name>
</gene>
<dbReference type="EMBL" id="JAJJMB010004170">
    <property type="protein sequence ID" value="KAI3943702.1"/>
    <property type="molecule type" value="Genomic_DNA"/>
</dbReference>
<sequence>MAKKMECQTSIPFRLLVISHFQTYGPLILTPLRTIAEGNIVSDHHLTVVQLDLLDLQGFYLDRPERQSTQSALIHGNGNTEDHLLLIEDPYEQPDNAARAVSMSQLPSISEAFEKIYHSFVSSNQDRNSLIYGLVGRRVSSQLISSHGNPLFFSRGATDFRLLSHATPPSQNQFCNRPHEIHQLEDVC</sequence>
<accession>A0AAD4T6E0</accession>
<protein>
    <submittedName>
        <fullName evidence="1">Uncharacterized protein</fullName>
    </submittedName>
</protein>
<dbReference type="Gene3D" id="1.10.1410.10">
    <property type="match status" value="1"/>
</dbReference>
<dbReference type="AlphaFoldDB" id="A0AAD4T6E0"/>
<reference evidence="1" key="1">
    <citation type="submission" date="2022-04" db="EMBL/GenBank/DDBJ databases">
        <title>A functionally conserved STORR gene fusion in Papaver species that diverged 16.8 million years ago.</title>
        <authorList>
            <person name="Catania T."/>
        </authorList>
    </citation>
    <scope>NUCLEOTIDE SEQUENCE</scope>
    <source>
        <strain evidence="1">S-188037</strain>
    </source>
</reference>
<evidence type="ECO:0000313" key="2">
    <source>
        <dbReference type="Proteomes" id="UP001202328"/>
    </source>
</evidence>
<organism evidence="1 2">
    <name type="scientific">Papaver atlanticum</name>
    <dbReference type="NCBI Taxonomy" id="357466"/>
    <lineage>
        <taxon>Eukaryota</taxon>
        <taxon>Viridiplantae</taxon>
        <taxon>Streptophyta</taxon>
        <taxon>Embryophyta</taxon>
        <taxon>Tracheophyta</taxon>
        <taxon>Spermatophyta</taxon>
        <taxon>Magnoliopsida</taxon>
        <taxon>Ranunculales</taxon>
        <taxon>Papaveraceae</taxon>
        <taxon>Papaveroideae</taxon>
        <taxon>Papaver</taxon>
    </lineage>
</organism>
<keyword evidence="2" id="KW-1185">Reference proteome</keyword>
<name>A0AAD4T6E0_9MAGN</name>